<dbReference type="Gramene" id="EOY21431">
    <property type="protein sequence ID" value="EOY21431"/>
    <property type="gene ID" value="TCM_012963"/>
</dbReference>
<evidence type="ECO:0000313" key="3">
    <source>
        <dbReference type="Proteomes" id="UP000026915"/>
    </source>
</evidence>
<dbReference type="HOGENOM" id="CLU_1339583_0_0_1"/>
<name>A0A061FW01_THECC</name>
<accession>A0A061FW01</accession>
<dbReference type="InParanoid" id="A0A061FW01"/>
<reference evidence="2 3" key="1">
    <citation type="journal article" date="2013" name="Genome Biol.">
        <title>The genome sequence of the most widely cultivated cacao type and its use to identify candidate genes regulating pod color.</title>
        <authorList>
            <person name="Motamayor J.C."/>
            <person name="Mockaitis K."/>
            <person name="Schmutz J."/>
            <person name="Haiminen N."/>
            <person name="Iii D.L."/>
            <person name="Cornejo O."/>
            <person name="Findley S.D."/>
            <person name="Zheng P."/>
            <person name="Utro F."/>
            <person name="Royaert S."/>
            <person name="Saski C."/>
            <person name="Jenkins J."/>
            <person name="Podicheti R."/>
            <person name="Zhao M."/>
            <person name="Scheffler B.E."/>
            <person name="Stack J.C."/>
            <person name="Feltus F.A."/>
            <person name="Mustiga G.M."/>
            <person name="Amores F."/>
            <person name="Phillips W."/>
            <person name="Marelli J.P."/>
            <person name="May G.D."/>
            <person name="Shapiro H."/>
            <person name="Ma J."/>
            <person name="Bustamante C.D."/>
            <person name="Schnell R.J."/>
            <person name="Main D."/>
            <person name="Gilbert D."/>
            <person name="Parida L."/>
            <person name="Kuhn D.N."/>
        </authorList>
    </citation>
    <scope>NUCLEOTIDE SEQUENCE [LARGE SCALE GENOMIC DNA]</scope>
    <source>
        <strain evidence="3">cv. Matina 1-6</strain>
    </source>
</reference>
<dbReference type="EMBL" id="CM001881">
    <property type="protein sequence ID" value="EOY21431.1"/>
    <property type="molecule type" value="Genomic_DNA"/>
</dbReference>
<dbReference type="PANTHER" id="PTHR45868:SF35">
    <property type="entry name" value="HYDROXYPROLINE-RICH GLYCOPROTEIN FAMILY PROTEIN"/>
    <property type="match status" value="1"/>
</dbReference>
<gene>
    <name evidence="2" type="ORF">TCM_012963</name>
</gene>
<evidence type="ECO:0000256" key="1">
    <source>
        <dbReference type="ARBA" id="ARBA00022723"/>
    </source>
</evidence>
<evidence type="ECO:0000313" key="2">
    <source>
        <dbReference type="EMBL" id="EOY21431.1"/>
    </source>
</evidence>
<proteinExistence type="predicted"/>
<dbReference type="Proteomes" id="UP000026915">
    <property type="component" value="Chromosome 3"/>
</dbReference>
<sequence length="205" mass="23501">MDSPSSMTCVLKVDTHSRDCHKPLIDILKGLQELGNLSSLLLVLYSSDVSYSIDAQQGLVYISGKVEPHKILRMLGNAGKHVRLSHLQYGNQTPGRLENCCNNLSPRYSPYRNINYGYFRCERIDGYTDDYECGYFPNGRSDGNRFDSDYQHYQHGNPLSRNHHLNHRCHHYYEPMEQHAPLPIFDTSEYDLNAGKVKGSCCHIM</sequence>
<keyword evidence="3" id="KW-1185">Reference proteome</keyword>
<keyword evidence="1" id="KW-0479">Metal-binding</keyword>
<dbReference type="AlphaFoldDB" id="A0A061FW01"/>
<dbReference type="eggNOG" id="ENOG502R2A0">
    <property type="taxonomic scope" value="Eukaryota"/>
</dbReference>
<organism evidence="2 3">
    <name type="scientific">Theobroma cacao</name>
    <name type="common">Cacao</name>
    <name type="synonym">Cocoa</name>
    <dbReference type="NCBI Taxonomy" id="3641"/>
    <lineage>
        <taxon>Eukaryota</taxon>
        <taxon>Viridiplantae</taxon>
        <taxon>Streptophyta</taxon>
        <taxon>Embryophyta</taxon>
        <taxon>Tracheophyta</taxon>
        <taxon>Spermatophyta</taxon>
        <taxon>Magnoliopsida</taxon>
        <taxon>eudicotyledons</taxon>
        <taxon>Gunneridae</taxon>
        <taxon>Pentapetalae</taxon>
        <taxon>rosids</taxon>
        <taxon>malvids</taxon>
        <taxon>Malvales</taxon>
        <taxon>Malvaceae</taxon>
        <taxon>Byttnerioideae</taxon>
        <taxon>Theobroma</taxon>
    </lineage>
</organism>
<evidence type="ECO:0008006" key="4">
    <source>
        <dbReference type="Google" id="ProtNLM"/>
    </source>
</evidence>
<dbReference type="PANTHER" id="PTHR45868">
    <property type="entry name" value="HEAVY METAL-ASSOCIATED ISOPRENYLATED PLANT PROTEIN 33-RELATED"/>
    <property type="match status" value="1"/>
</dbReference>
<dbReference type="GO" id="GO:0046872">
    <property type="term" value="F:metal ion binding"/>
    <property type="evidence" value="ECO:0007669"/>
    <property type="project" value="UniProtKB-KW"/>
</dbReference>
<protein>
    <recommendedName>
        <fullName evidence="4">HMA domain-containing protein</fullName>
    </recommendedName>
</protein>